<feature type="compositionally biased region" description="Basic residues" evidence="1">
    <location>
        <begin position="88"/>
        <end position="99"/>
    </location>
</feature>
<evidence type="ECO:0000256" key="1">
    <source>
        <dbReference type="SAM" id="MobiDB-lite"/>
    </source>
</evidence>
<feature type="region of interest" description="Disordered" evidence="1">
    <location>
        <begin position="79"/>
        <end position="99"/>
    </location>
</feature>
<evidence type="ECO:0000313" key="2">
    <source>
        <dbReference type="EMBL" id="KIK91543.1"/>
    </source>
</evidence>
<keyword evidence="3" id="KW-1185">Reference proteome</keyword>
<dbReference type="InParanoid" id="A0A0D0DK65"/>
<protein>
    <submittedName>
        <fullName evidence="2">Uncharacterized protein</fullName>
    </submittedName>
</protein>
<proteinExistence type="predicted"/>
<reference evidence="2 3" key="1">
    <citation type="submission" date="2014-04" db="EMBL/GenBank/DDBJ databases">
        <authorList>
            <consortium name="DOE Joint Genome Institute"/>
            <person name="Kuo A."/>
            <person name="Kohler A."/>
            <person name="Jargeat P."/>
            <person name="Nagy L.G."/>
            <person name="Floudas D."/>
            <person name="Copeland A."/>
            <person name="Barry K.W."/>
            <person name="Cichocki N."/>
            <person name="Veneault-Fourrey C."/>
            <person name="LaButti K."/>
            <person name="Lindquist E.A."/>
            <person name="Lipzen A."/>
            <person name="Lundell T."/>
            <person name="Morin E."/>
            <person name="Murat C."/>
            <person name="Sun H."/>
            <person name="Tunlid A."/>
            <person name="Henrissat B."/>
            <person name="Grigoriev I.V."/>
            <person name="Hibbett D.S."/>
            <person name="Martin F."/>
            <person name="Nordberg H.P."/>
            <person name="Cantor M.N."/>
            <person name="Hua S.X."/>
        </authorList>
    </citation>
    <scope>NUCLEOTIDE SEQUENCE [LARGE SCALE GENOMIC DNA]</scope>
    <source>
        <strain evidence="2 3">Ve08.2h10</strain>
    </source>
</reference>
<accession>A0A0D0DK65</accession>
<name>A0A0D0DK65_9AGAM</name>
<dbReference type="HOGENOM" id="CLU_2321114_0_0_1"/>
<dbReference type="Proteomes" id="UP000054538">
    <property type="component" value="Unassembled WGS sequence"/>
</dbReference>
<reference evidence="3" key="2">
    <citation type="submission" date="2015-01" db="EMBL/GenBank/DDBJ databases">
        <title>Evolutionary Origins and Diversification of the Mycorrhizal Mutualists.</title>
        <authorList>
            <consortium name="DOE Joint Genome Institute"/>
            <consortium name="Mycorrhizal Genomics Consortium"/>
            <person name="Kohler A."/>
            <person name="Kuo A."/>
            <person name="Nagy L.G."/>
            <person name="Floudas D."/>
            <person name="Copeland A."/>
            <person name="Barry K.W."/>
            <person name="Cichocki N."/>
            <person name="Veneault-Fourrey C."/>
            <person name="LaButti K."/>
            <person name="Lindquist E.A."/>
            <person name="Lipzen A."/>
            <person name="Lundell T."/>
            <person name="Morin E."/>
            <person name="Murat C."/>
            <person name="Riley R."/>
            <person name="Ohm R."/>
            <person name="Sun H."/>
            <person name="Tunlid A."/>
            <person name="Henrissat B."/>
            <person name="Grigoriev I.V."/>
            <person name="Hibbett D.S."/>
            <person name="Martin F."/>
        </authorList>
    </citation>
    <scope>NUCLEOTIDE SEQUENCE [LARGE SCALE GENOMIC DNA]</scope>
    <source>
        <strain evidence="3">Ve08.2h10</strain>
    </source>
</reference>
<gene>
    <name evidence="2" type="ORF">PAXRUDRAFT_625778</name>
</gene>
<dbReference type="AlphaFoldDB" id="A0A0D0DK65"/>
<evidence type="ECO:0000313" key="3">
    <source>
        <dbReference type="Proteomes" id="UP000054538"/>
    </source>
</evidence>
<organism evidence="2 3">
    <name type="scientific">Paxillus rubicundulus Ve08.2h10</name>
    <dbReference type="NCBI Taxonomy" id="930991"/>
    <lineage>
        <taxon>Eukaryota</taxon>
        <taxon>Fungi</taxon>
        <taxon>Dikarya</taxon>
        <taxon>Basidiomycota</taxon>
        <taxon>Agaricomycotina</taxon>
        <taxon>Agaricomycetes</taxon>
        <taxon>Agaricomycetidae</taxon>
        <taxon>Boletales</taxon>
        <taxon>Paxilineae</taxon>
        <taxon>Paxillaceae</taxon>
        <taxon>Paxillus</taxon>
    </lineage>
</organism>
<dbReference type="EMBL" id="KN825376">
    <property type="protein sequence ID" value="KIK91543.1"/>
    <property type="molecule type" value="Genomic_DNA"/>
</dbReference>
<sequence length="99" mass="11110">MLSGINASSLTRRKEPASERALRNVLLTHHEGAMMTKCFWNVGHRLDAFGWCLRIDIDSTPCIIGCDHDTSEMRPALPAHEQATATRTTRHSRLRVANV</sequence>